<gene>
    <name evidence="3" type="ORF">ACFPKY_11640</name>
</gene>
<dbReference type="InterPro" id="IPR005135">
    <property type="entry name" value="Endo/exonuclease/phosphatase"/>
</dbReference>
<keyword evidence="1" id="KW-1133">Transmembrane helix</keyword>
<dbReference type="Gene3D" id="3.60.10.10">
    <property type="entry name" value="Endonuclease/exonuclease/phosphatase"/>
    <property type="match status" value="1"/>
</dbReference>
<evidence type="ECO:0000256" key="1">
    <source>
        <dbReference type="SAM" id="Phobius"/>
    </source>
</evidence>
<dbReference type="GO" id="GO:0004519">
    <property type="term" value="F:endonuclease activity"/>
    <property type="evidence" value="ECO:0007669"/>
    <property type="project" value="UniProtKB-KW"/>
</dbReference>
<reference evidence="4" key="1">
    <citation type="journal article" date="2019" name="Int. J. Syst. Evol. Microbiol.">
        <title>The Global Catalogue of Microorganisms (GCM) 10K type strain sequencing project: providing services to taxonomists for standard genome sequencing and annotation.</title>
        <authorList>
            <consortium name="The Broad Institute Genomics Platform"/>
            <consortium name="The Broad Institute Genome Sequencing Center for Infectious Disease"/>
            <person name="Wu L."/>
            <person name="Ma J."/>
        </authorList>
    </citation>
    <scope>NUCLEOTIDE SEQUENCE [LARGE SCALE GENOMIC DNA]</scope>
    <source>
        <strain evidence="4">KACC 13778</strain>
    </source>
</reference>
<keyword evidence="1" id="KW-0812">Transmembrane</keyword>
<dbReference type="RefSeq" id="WP_345178084.1">
    <property type="nucleotide sequence ID" value="NZ_BAABFQ010000007.1"/>
</dbReference>
<organism evidence="3 4">
    <name type="scientific">Nocardioides caricicola</name>
    <dbReference type="NCBI Taxonomy" id="634770"/>
    <lineage>
        <taxon>Bacteria</taxon>
        <taxon>Bacillati</taxon>
        <taxon>Actinomycetota</taxon>
        <taxon>Actinomycetes</taxon>
        <taxon>Propionibacteriales</taxon>
        <taxon>Nocardioidaceae</taxon>
        <taxon>Nocardioides</taxon>
    </lineage>
</organism>
<feature type="transmembrane region" description="Helical" evidence="1">
    <location>
        <begin position="41"/>
        <end position="62"/>
    </location>
</feature>
<keyword evidence="3" id="KW-0378">Hydrolase</keyword>
<evidence type="ECO:0000313" key="3">
    <source>
        <dbReference type="EMBL" id="MFC5493757.1"/>
    </source>
</evidence>
<protein>
    <submittedName>
        <fullName evidence="3">Endonuclease/exonuclease/phosphatase family protein</fullName>
    </submittedName>
</protein>
<proteinExistence type="predicted"/>
<sequence length="323" mass="34364">MRARVLVFWGIVALLLVPAAALTFARAVEPDRGFWIQLEAFTPFGLVLYGAAALLLVARLLVRRRVRSWAAAVAAVAGLGLAVHAWWYAPQLTGANPPPAPGAERVVVMSANISSGGADGIDLVRRATEEDVDLLAVQEITAADLADMERAGLAELLPYRVGEPGTFGDGTMVFARTELTGAEPLATTHDGWVVEMGDLTVMAVHPWAPTEPELWREELALVEQAVGEHEPDLVVGDFNATLDHAPMRALGDVGYRDAGELANQGWQPTWPASGTVDVLGVGLPALVQIDHVLVGPEVAALGMHTVELPDSDHRAVVAEVARK</sequence>
<dbReference type="EMBL" id="JBHSMD010000004">
    <property type="protein sequence ID" value="MFC5493757.1"/>
    <property type="molecule type" value="Genomic_DNA"/>
</dbReference>
<evidence type="ECO:0000259" key="2">
    <source>
        <dbReference type="Pfam" id="PF03372"/>
    </source>
</evidence>
<comment type="caution">
    <text evidence="3">The sequence shown here is derived from an EMBL/GenBank/DDBJ whole genome shotgun (WGS) entry which is preliminary data.</text>
</comment>
<keyword evidence="3" id="KW-0255">Endonuclease</keyword>
<feature type="transmembrane region" description="Helical" evidence="1">
    <location>
        <begin position="69"/>
        <end position="89"/>
    </location>
</feature>
<feature type="domain" description="Endonuclease/exonuclease/phosphatase" evidence="2">
    <location>
        <begin position="109"/>
        <end position="313"/>
    </location>
</feature>
<evidence type="ECO:0000313" key="4">
    <source>
        <dbReference type="Proteomes" id="UP001595956"/>
    </source>
</evidence>
<dbReference type="SUPFAM" id="SSF56219">
    <property type="entry name" value="DNase I-like"/>
    <property type="match status" value="1"/>
</dbReference>
<keyword evidence="4" id="KW-1185">Reference proteome</keyword>
<keyword evidence="3" id="KW-0540">Nuclease</keyword>
<dbReference type="InterPro" id="IPR036691">
    <property type="entry name" value="Endo/exonu/phosph_ase_sf"/>
</dbReference>
<accession>A0ABW0N496</accession>
<name>A0ABW0N496_9ACTN</name>
<dbReference type="Proteomes" id="UP001595956">
    <property type="component" value="Unassembled WGS sequence"/>
</dbReference>
<keyword evidence="1" id="KW-0472">Membrane</keyword>
<dbReference type="Pfam" id="PF03372">
    <property type="entry name" value="Exo_endo_phos"/>
    <property type="match status" value="1"/>
</dbReference>